<comment type="caution">
    <text evidence="1">The sequence shown here is derived from an EMBL/GenBank/DDBJ whole genome shotgun (WGS) entry which is preliminary data.</text>
</comment>
<accession>A0A9P7Z490</accession>
<reference evidence="1" key="1">
    <citation type="journal article" date="2021" name="IMA Fungus">
        <title>Genomic characterization of three marine fungi, including Emericellopsis atlantica sp. nov. with signatures of a generalist lifestyle and marine biomass degradation.</title>
        <authorList>
            <person name="Hagestad O.C."/>
            <person name="Hou L."/>
            <person name="Andersen J.H."/>
            <person name="Hansen E.H."/>
            <person name="Altermark B."/>
            <person name="Li C."/>
            <person name="Kuhnert E."/>
            <person name="Cox R.J."/>
            <person name="Crous P.W."/>
            <person name="Spatafora J.W."/>
            <person name="Lail K."/>
            <person name="Amirebrahimi M."/>
            <person name="Lipzen A."/>
            <person name="Pangilinan J."/>
            <person name="Andreopoulos W."/>
            <person name="Hayes R.D."/>
            <person name="Ng V."/>
            <person name="Grigoriev I.V."/>
            <person name="Jackson S.A."/>
            <person name="Sutton T.D.S."/>
            <person name="Dobson A.D.W."/>
            <person name="Rama T."/>
        </authorList>
    </citation>
    <scope>NUCLEOTIDE SEQUENCE</scope>
    <source>
        <strain evidence="1">TRa3180A</strain>
    </source>
</reference>
<keyword evidence="2" id="KW-1185">Reference proteome</keyword>
<evidence type="ECO:0000313" key="2">
    <source>
        <dbReference type="Proteomes" id="UP000887226"/>
    </source>
</evidence>
<gene>
    <name evidence="1" type="ORF">BJ878DRAFT_542102</name>
</gene>
<dbReference type="Proteomes" id="UP000887226">
    <property type="component" value="Unassembled WGS sequence"/>
</dbReference>
<dbReference type="EMBL" id="MU253894">
    <property type="protein sequence ID" value="KAG9244608.1"/>
    <property type="molecule type" value="Genomic_DNA"/>
</dbReference>
<sequence length="352" mass="40869">MTSYGENTLLRCPREVRDMILEFVHMDIPIPACKGHVHNLVEGSEWDKSSFFRKINVFPTVLVNNQLREETADAIRRLGKRNVLDLNIGIVEVDGTSQPLLTWHLPRMPQFPAEEVRVTLRYTTKVRDMMVKKSVETKLLLKPCVHCAHSCMFDLLGVNMSIRDPSKPHQILTKTVIFNVETPKYTRLPNEIIVEIQKTIPEEYWKIATERITSFIDLEIRDSASRIIDTMRVPRCTRSYQANFPFERAGYNHILENEAKIEEDDSESTRYQDPCKDGIEQCLECNSPLMLNGDLLYRRSWQAVLKPLQDCLETGRYCRCPREKMNDEYGRYLRLNPAARVFISANVEQASN</sequence>
<organism evidence="1 2">
    <name type="scientific">Calycina marina</name>
    <dbReference type="NCBI Taxonomy" id="1763456"/>
    <lineage>
        <taxon>Eukaryota</taxon>
        <taxon>Fungi</taxon>
        <taxon>Dikarya</taxon>
        <taxon>Ascomycota</taxon>
        <taxon>Pezizomycotina</taxon>
        <taxon>Leotiomycetes</taxon>
        <taxon>Helotiales</taxon>
        <taxon>Pezizellaceae</taxon>
        <taxon>Calycina</taxon>
    </lineage>
</organism>
<dbReference type="AlphaFoldDB" id="A0A9P7Z490"/>
<evidence type="ECO:0000313" key="1">
    <source>
        <dbReference type="EMBL" id="KAG9244608.1"/>
    </source>
</evidence>
<proteinExistence type="predicted"/>
<protein>
    <submittedName>
        <fullName evidence="1">Uncharacterized protein</fullName>
    </submittedName>
</protein>
<name>A0A9P7Z490_9HELO</name>